<evidence type="ECO:0000313" key="3">
    <source>
        <dbReference type="Proteomes" id="UP000182063"/>
    </source>
</evidence>
<feature type="domain" description="YgjP-like metallopeptidase" evidence="1">
    <location>
        <begin position="20"/>
        <end position="217"/>
    </location>
</feature>
<dbReference type="STRING" id="1921510.BSL82_15285"/>
<dbReference type="InterPro" id="IPR002725">
    <property type="entry name" value="YgjP-like_metallopeptidase"/>
</dbReference>
<keyword evidence="3" id="KW-1185">Reference proteome</keyword>
<evidence type="ECO:0000313" key="2">
    <source>
        <dbReference type="EMBL" id="API61197.1"/>
    </source>
</evidence>
<accession>A0A1L3ZZY9</accession>
<dbReference type="Pfam" id="PF01863">
    <property type="entry name" value="YgjP-like"/>
    <property type="match status" value="1"/>
</dbReference>
<gene>
    <name evidence="2" type="ORF">BSL82_15285</name>
</gene>
<proteinExistence type="predicted"/>
<reference evidence="3" key="1">
    <citation type="submission" date="2016-11" db="EMBL/GenBank/DDBJ databases">
        <title>Complete Genome Sequence of alachlor-degrading Sphingomonas sp. strain JJ-A5.</title>
        <authorList>
            <person name="Lee H."/>
            <person name="Ka J.-O."/>
        </authorList>
    </citation>
    <scope>NUCLEOTIDE SEQUENCE [LARGE SCALE GENOMIC DNA]</scope>
    <source>
        <strain evidence="3">JJ-A5</strain>
    </source>
</reference>
<protein>
    <recommendedName>
        <fullName evidence="1">YgjP-like metallopeptidase domain-containing protein</fullName>
    </recommendedName>
</protein>
<dbReference type="PANTHER" id="PTHR30399">
    <property type="entry name" value="UNCHARACTERIZED PROTEIN YGJP"/>
    <property type="match status" value="1"/>
</dbReference>
<dbReference type="Gene3D" id="3.30.2010.10">
    <property type="entry name" value="Metalloproteases ('zincins'), catalytic domain"/>
    <property type="match status" value="1"/>
</dbReference>
<evidence type="ECO:0000259" key="1">
    <source>
        <dbReference type="Pfam" id="PF01863"/>
    </source>
</evidence>
<dbReference type="Proteomes" id="UP000182063">
    <property type="component" value="Chromosome"/>
</dbReference>
<dbReference type="AlphaFoldDB" id="A0A1L3ZZY9"/>
<dbReference type="KEGG" id="sphj:BSL82_15285"/>
<organism evidence="2 3">
    <name type="scientific">Tardibacter chloracetimidivorans</name>
    <dbReference type="NCBI Taxonomy" id="1921510"/>
    <lineage>
        <taxon>Bacteria</taxon>
        <taxon>Pseudomonadati</taxon>
        <taxon>Pseudomonadota</taxon>
        <taxon>Alphaproteobacteria</taxon>
        <taxon>Sphingomonadales</taxon>
        <taxon>Sphingomonadaceae</taxon>
        <taxon>Tardibacter</taxon>
    </lineage>
</organism>
<dbReference type="PANTHER" id="PTHR30399:SF1">
    <property type="entry name" value="UTP PYROPHOSPHATASE"/>
    <property type="match status" value="1"/>
</dbReference>
<name>A0A1L3ZZY9_9SPHN</name>
<dbReference type="CDD" id="cd07344">
    <property type="entry name" value="M48_yhfN_like"/>
    <property type="match status" value="1"/>
</dbReference>
<dbReference type="InterPro" id="IPR053136">
    <property type="entry name" value="UTP_pyrophosphatase-like"/>
</dbReference>
<sequence>MEIGGRSLPLVIVRSPRARRAALRVDATRGEIRLTLPPRVAEARARRLIETHREWIADRVASLPLPRPFMAGAEIPFEGEILQIIWDAHRPRVPVHDAPGGRLIVGGPAEGLHGRVERWLRRRALEVLSEESRAYAEKAGKPVAGVRLGDPKGRWGSCTSGGRIAYSWRLVMAPPWVRQSVVAHEVAHLVHLNHSPAFHALHRKLLGSDPACARAWLAANGPALYWVGRAG</sequence>
<dbReference type="EMBL" id="CP018221">
    <property type="protein sequence ID" value="API61197.1"/>
    <property type="molecule type" value="Genomic_DNA"/>
</dbReference>